<dbReference type="InterPro" id="IPR007374">
    <property type="entry name" value="ASCH_domain"/>
</dbReference>
<evidence type="ECO:0000313" key="3">
    <source>
        <dbReference type="Proteomes" id="UP001549167"/>
    </source>
</evidence>
<protein>
    <submittedName>
        <fullName evidence="2">Uncharacterized protein YhfF</fullName>
    </submittedName>
</protein>
<feature type="domain" description="ASCH" evidence="1">
    <location>
        <begin position="30"/>
        <end position="153"/>
    </location>
</feature>
<dbReference type="Proteomes" id="UP001549167">
    <property type="component" value="Unassembled WGS sequence"/>
</dbReference>
<dbReference type="PIRSF" id="PIRSF021320">
    <property type="entry name" value="DUF984"/>
    <property type="match status" value="1"/>
</dbReference>
<dbReference type="EMBL" id="JBEPMX010000003">
    <property type="protein sequence ID" value="MET3682758.1"/>
    <property type="molecule type" value="Genomic_DNA"/>
</dbReference>
<sequence>MNEDLVKPFWKQFVTEHPELANEDTPYSDEYFGDDKKTARQFLDLVKSGDKTATCALYRMFEYYEESVPDEGSFHVITTFDGQPEAIIQVTDIDIIPFRAVPEDIAEQESGNTKDFDDWYNEYEAIFTRAMESIGETFEDDLPVVCQQFKLVYKQ</sequence>
<reference evidence="2 3" key="1">
    <citation type="submission" date="2024-06" db="EMBL/GenBank/DDBJ databases">
        <title>Genomic Encyclopedia of Type Strains, Phase IV (KMG-IV): sequencing the most valuable type-strain genomes for metagenomic binning, comparative biology and taxonomic classification.</title>
        <authorList>
            <person name="Goeker M."/>
        </authorList>
    </citation>
    <scope>NUCLEOTIDE SEQUENCE [LARGE SCALE GENOMIC DNA]</scope>
    <source>
        <strain evidence="2 3">DSM 23520</strain>
    </source>
</reference>
<accession>A0ABV2KT50</accession>
<evidence type="ECO:0000259" key="1">
    <source>
        <dbReference type="SMART" id="SM01022"/>
    </source>
</evidence>
<dbReference type="Pfam" id="PF04266">
    <property type="entry name" value="ASCH"/>
    <property type="match status" value="1"/>
</dbReference>
<keyword evidence="3" id="KW-1185">Reference proteome</keyword>
<dbReference type="Gene3D" id="3.10.400.10">
    <property type="entry name" value="Sulfate adenylyltransferase"/>
    <property type="match status" value="1"/>
</dbReference>
<dbReference type="RefSeq" id="WP_354219369.1">
    <property type="nucleotide sequence ID" value="NZ_JBEPMX010000003.1"/>
</dbReference>
<dbReference type="SMART" id="SM01022">
    <property type="entry name" value="ASCH"/>
    <property type="match status" value="1"/>
</dbReference>
<evidence type="ECO:0000313" key="2">
    <source>
        <dbReference type="EMBL" id="MET3682758.1"/>
    </source>
</evidence>
<dbReference type="PANTHER" id="PTHR39203">
    <property type="entry name" value="CYTOPLASMIC PROTEIN-RELATED"/>
    <property type="match status" value="1"/>
</dbReference>
<gene>
    <name evidence="2" type="ORF">ABID56_000848</name>
</gene>
<organism evidence="2 3">
    <name type="scientific">Alkalibacillus flavidus</name>
    <dbReference type="NCBI Taxonomy" id="546021"/>
    <lineage>
        <taxon>Bacteria</taxon>
        <taxon>Bacillati</taxon>
        <taxon>Bacillota</taxon>
        <taxon>Bacilli</taxon>
        <taxon>Bacillales</taxon>
        <taxon>Bacillaceae</taxon>
        <taxon>Alkalibacillus</taxon>
    </lineage>
</organism>
<proteinExistence type="predicted"/>
<comment type="caution">
    <text evidence="2">The sequence shown here is derived from an EMBL/GenBank/DDBJ whole genome shotgun (WGS) entry which is preliminary data.</text>
</comment>
<dbReference type="SUPFAM" id="SSF88697">
    <property type="entry name" value="PUA domain-like"/>
    <property type="match status" value="1"/>
</dbReference>
<dbReference type="InterPro" id="IPR015947">
    <property type="entry name" value="PUA-like_sf"/>
</dbReference>
<dbReference type="InterPro" id="IPR009326">
    <property type="entry name" value="DUF984"/>
</dbReference>
<dbReference type="PANTHER" id="PTHR39203:SF1">
    <property type="entry name" value="CYTOPLASMIC PROTEIN"/>
    <property type="match status" value="1"/>
</dbReference>
<name>A0ABV2KT50_9BACI</name>